<dbReference type="PANTHER" id="PTHR43037">
    <property type="entry name" value="UNNAMED PRODUCT-RELATED"/>
    <property type="match status" value="1"/>
</dbReference>
<evidence type="ECO:0000313" key="3">
    <source>
        <dbReference type="EMBL" id="PLB43097.1"/>
    </source>
</evidence>
<evidence type="ECO:0000256" key="1">
    <source>
        <dbReference type="ARBA" id="ARBA00022729"/>
    </source>
</evidence>
<protein>
    <recommendedName>
        <fullName evidence="2">Peptidase S9 prolyl oligopeptidase catalytic domain-containing protein</fullName>
    </recommendedName>
</protein>
<feature type="domain" description="Peptidase S9 prolyl oligopeptidase catalytic" evidence="2">
    <location>
        <begin position="345"/>
        <end position="504"/>
    </location>
</feature>
<dbReference type="AlphaFoldDB" id="A0A2I2FR61"/>
<organism evidence="3 4">
    <name type="scientific">Aspergillus steynii IBT 23096</name>
    <dbReference type="NCBI Taxonomy" id="1392250"/>
    <lineage>
        <taxon>Eukaryota</taxon>
        <taxon>Fungi</taxon>
        <taxon>Dikarya</taxon>
        <taxon>Ascomycota</taxon>
        <taxon>Pezizomycotina</taxon>
        <taxon>Eurotiomycetes</taxon>
        <taxon>Eurotiomycetidae</taxon>
        <taxon>Eurotiales</taxon>
        <taxon>Aspergillaceae</taxon>
        <taxon>Aspergillus</taxon>
        <taxon>Aspergillus subgen. Circumdati</taxon>
    </lineage>
</organism>
<dbReference type="Gene3D" id="3.40.50.1820">
    <property type="entry name" value="alpha/beta hydrolase"/>
    <property type="match status" value="1"/>
</dbReference>
<dbReference type="Proteomes" id="UP000234275">
    <property type="component" value="Unassembled WGS sequence"/>
</dbReference>
<evidence type="ECO:0000313" key="4">
    <source>
        <dbReference type="Proteomes" id="UP000234275"/>
    </source>
</evidence>
<dbReference type="OrthoDB" id="449091at2759"/>
<evidence type="ECO:0000259" key="2">
    <source>
        <dbReference type="Pfam" id="PF00326"/>
    </source>
</evidence>
<comment type="caution">
    <text evidence="3">The sequence shown here is derived from an EMBL/GenBank/DDBJ whole genome shotgun (WGS) entry which is preliminary data.</text>
</comment>
<dbReference type="GO" id="GO:0006508">
    <property type="term" value="P:proteolysis"/>
    <property type="evidence" value="ECO:0007669"/>
    <property type="project" value="InterPro"/>
</dbReference>
<keyword evidence="1" id="KW-0732">Signal</keyword>
<dbReference type="VEuPathDB" id="FungiDB:P170DRAFT_451196"/>
<dbReference type="InterPro" id="IPR050955">
    <property type="entry name" value="Plant_Biomass_Hydrol_Est"/>
</dbReference>
<keyword evidence="4" id="KW-1185">Reference proteome</keyword>
<dbReference type="SUPFAM" id="SSF53474">
    <property type="entry name" value="alpha/beta-Hydrolases"/>
    <property type="match status" value="1"/>
</dbReference>
<accession>A0A2I2FR61</accession>
<reference evidence="3 4" key="1">
    <citation type="submission" date="2016-12" db="EMBL/GenBank/DDBJ databases">
        <title>The genomes of Aspergillus section Nigri reveals drivers in fungal speciation.</title>
        <authorList>
            <consortium name="DOE Joint Genome Institute"/>
            <person name="Vesth T.C."/>
            <person name="Nybo J."/>
            <person name="Theobald S."/>
            <person name="Brandl J."/>
            <person name="Frisvad J.C."/>
            <person name="Nielsen K.F."/>
            <person name="Lyhne E.K."/>
            <person name="Kogle M.E."/>
            <person name="Kuo A."/>
            <person name="Riley R."/>
            <person name="Clum A."/>
            <person name="Nolan M."/>
            <person name="Lipzen A."/>
            <person name="Salamov A."/>
            <person name="Henrissat B."/>
            <person name="Wiebenga A."/>
            <person name="De Vries R.P."/>
            <person name="Grigoriev I.V."/>
            <person name="Mortensen U.H."/>
            <person name="Andersen M.R."/>
            <person name="Baker S.E."/>
        </authorList>
    </citation>
    <scope>NUCLEOTIDE SEQUENCE [LARGE SCALE GENOMIC DNA]</scope>
    <source>
        <strain evidence="3 4">IBT 23096</strain>
    </source>
</reference>
<dbReference type="InterPro" id="IPR001375">
    <property type="entry name" value="Peptidase_S9_cat"/>
</dbReference>
<dbReference type="InterPro" id="IPR029058">
    <property type="entry name" value="AB_hydrolase_fold"/>
</dbReference>
<proteinExistence type="predicted"/>
<name>A0A2I2FR61_9EURO</name>
<dbReference type="STRING" id="1392250.A0A2I2FR61"/>
<gene>
    <name evidence="3" type="ORF">P170DRAFT_451196</name>
</gene>
<dbReference type="EMBL" id="MSFO01000011">
    <property type="protein sequence ID" value="PLB43097.1"/>
    <property type="molecule type" value="Genomic_DNA"/>
</dbReference>
<dbReference type="GeneID" id="36558872"/>
<dbReference type="GO" id="GO:0008236">
    <property type="term" value="F:serine-type peptidase activity"/>
    <property type="evidence" value="ECO:0007669"/>
    <property type="project" value="InterPro"/>
</dbReference>
<dbReference type="Pfam" id="PF00326">
    <property type="entry name" value="Peptidase_S9"/>
    <property type="match status" value="1"/>
</dbReference>
<dbReference type="PANTHER" id="PTHR43037:SF4">
    <property type="entry name" value="PEPTIDASE S9 PROLYL OLIGOPEPTIDASE CATALYTIC DOMAIN-CONTAINING PROTEIN"/>
    <property type="match status" value="1"/>
</dbReference>
<sequence length="856" mass="94724">MLSKALPGQNAPEILYSEDWQVLGPFRCGTRESVWGADPLEIQGGFSTLPFNTSAAFDSALAPNGTAKWGLLTANTSGSSSERAKTKLVVTFPDIDWDHLASVYGWPGLQYQAWARGHLRLNSGSNQNIAIFTDGLLEISINGQRYFGGDLYSYHKIPLILSLPPGDNVIELRLVRDVRALGGIGEPMIEVAMEAQIRHDFLTVDEQSLIIPEMTDGTLASSWASADQLQITMGKPLYLSSYQTRPLIFQIRAGTIPTNEVSVEICFNVRKGGAQRITYLHPANIVSYAILRPPPEHLCHGHESLPVILGLHGAGLEADSMQVRQMLDDAYGVCAWMLFPSGVTSWSGDDWHEWGSSDIKAAIDAVPQWIRNLHWEGPNLSHANWVVTGHSNGGQGAWHLATHYPDNVIALAPVSGYSSIENYVPYTMWQESEPLLFSVLQRSRSSYRHELLLSNIAGIPVLQQHGAIDDNVPVYHSRLMHQLLGQEHWPSEYEELAGKNHWYEGVMTTPALLRFYDEHTHAESNPMIPSSFKVTIPSSGYISSKGGITVDQLRSPDVNGHIEVTRDTDKGVWYLETRNIHRFHISGNVDRIELPTSLVLDGANHDLEVNAGRYKNASFFRDARGKWKLSQDQTWKSLAQRYGRQRGAMDAILYSEGPFTIGSCSPGIGHIALQVSRNLLQYFGADSFLRNPCNGNVSRAIPKDRKWLDGNVLTLALGNDLPHAELKGFPITVGEGKLVLSKRALVNLGPEQHDVFGGDQNCVDFRYEFEAGMGALFLRPLENERLELVVWGADITGLEQAARLVPSLTGVGQPDFIILSDTCRWKGHAGVYAAGHFDKFWQVSSGSFISADPQPH</sequence>
<dbReference type="RefSeq" id="XP_024698399.1">
    <property type="nucleotide sequence ID" value="XM_024851173.1"/>
</dbReference>